<protein>
    <submittedName>
        <fullName evidence="8">Uncharacterized protein</fullName>
    </submittedName>
</protein>
<evidence type="ECO:0000256" key="2">
    <source>
        <dbReference type="ARBA" id="ARBA00006434"/>
    </source>
</evidence>
<reference evidence="8" key="1">
    <citation type="submission" date="2022-11" db="UniProtKB">
        <authorList>
            <consortium name="EnsemblMetazoa"/>
        </authorList>
    </citation>
    <scope>IDENTIFICATION</scope>
</reference>
<dbReference type="RefSeq" id="XP_038077767.1">
    <property type="nucleotide sequence ID" value="XM_038221839.1"/>
</dbReference>
<feature type="transmembrane region" description="Helical" evidence="7">
    <location>
        <begin position="188"/>
        <end position="207"/>
    </location>
</feature>
<dbReference type="Proteomes" id="UP000887568">
    <property type="component" value="Unplaced"/>
</dbReference>
<feature type="transmembrane region" description="Helical" evidence="7">
    <location>
        <begin position="399"/>
        <end position="423"/>
    </location>
</feature>
<sequence>MEQLALVGWDRAVIGIYIVLTLVVAAFRLWKSDRGSKEGYFLGDRKVTWFGIGASLFASSMSFERIISLTGGGASTGLAAAATEILALPFLLVLGWVFVPVYITSNVFSLPQYIHRRFGGQRMRILLVIIYLVLYIGVRLSVNLYAVATFLQSIFPDWSIYAVVIPMILVVALYTIPGGLGVVIAMHIVQTLVIIAGSSVLAVYAYMEVGGYPGLKKKYFSPKSVSNDSFMKMDQPCGFPKENAFYMLRDANQPDMPWAAFLFGYSSNIFWMWCADQLLVQKAMTAKNLSHAQGGCIFAGYLKILPMFLLVIPGMISRSLYANVVGCATEEQCQAACGNPHGCSEFAWPKLIMGLLPQGLLGVLLVVMLAAAMADLSSVLNSAATIITVDIVGGVNKRLIGRWAMAAARTSILVMLVVCFAWVPAVHFGMGMSDVFTAILKVQFGFAPSIAAVFLLAIVWPRANEKGSFFALLIGVALGIAHIVCSIMFPQPACGTEDTRPVFFKKVHTFYITLIIFAVTVIVDVIISLCTAAPDNRLLVRTTFWHRHSSASAKSCAKKSETAHTDPFQLLIDEDAYEVADEMTHWRRKSKARHCYEWFCGYASYDVTPRRKRPCDSDSFTKYEAVDISQSTCTKVFLNINLVIVLLAAIAMFSFFSLPTHIMVYENSQA</sequence>
<dbReference type="Pfam" id="PF00474">
    <property type="entry name" value="SSF"/>
    <property type="match status" value="1"/>
</dbReference>
<feature type="transmembrane region" description="Helical" evidence="7">
    <location>
        <begin position="12"/>
        <end position="29"/>
    </location>
</feature>
<keyword evidence="4 7" id="KW-1133">Transmembrane helix</keyword>
<feature type="transmembrane region" description="Helical" evidence="7">
    <location>
        <begin position="509"/>
        <end position="532"/>
    </location>
</feature>
<dbReference type="PANTHER" id="PTHR11819:SF150">
    <property type="entry name" value="SODIUM_MYO-INOSITOL COTRANSPORTER"/>
    <property type="match status" value="1"/>
</dbReference>
<dbReference type="NCBIfam" id="TIGR00813">
    <property type="entry name" value="sss"/>
    <property type="match status" value="1"/>
</dbReference>
<feature type="transmembrane region" description="Helical" evidence="7">
    <location>
        <begin position="79"/>
        <end position="104"/>
    </location>
</feature>
<dbReference type="GO" id="GO:0005886">
    <property type="term" value="C:plasma membrane"/>
    <property type="evidence" value="ECO:0007669"/>
    <property type="project" value="TreeGrafter"/>
</dbReference>
<dbReference type="OMA" id="DEPENAM"/>
<dbReference type="PANTHER" id="PTHR11819">
    <property type="entry name" value="SOLUTE CARRIER FAMILY 5"/>
    <property type="match status" value="1"/>
</dbReference>
<dbReference type="Gene3D" id="1.20.1730.10">
    <property type="entry name" value="Sodium/glucose cotransporter"/>
    <property type="match status" value="1"/>
</dbReference>
<accession>A0A914BQJ8</accession>
<feature type="transmembrane region" description="Helical" evidence="7">
    <location>
        <begin position="435"/>
        <end position="457"/>
    </location>
</feature>
<dbReference type="GO" id="GO:0005412">
    <property type="term" value="F:D-glucose:sodium symporter activity"/>
    <property type="evidence" value="ECO:0007669"/>
    <property type="project" value="TreeGrafter"/>
</dbReference>
<evidence type="ECO:0000256" key="7">
    <source>
        <dbReference type="SAM" id="Phobius"/>
    </source>
</evidence>
<organism evidence="8 9">
    <name type="scientific">Patiria miniata</name>
    <name type="common">Bat star</name>
    <name type="synonym">Asterina miniata</name>
    <dbReference type="NCBI Taxonomy" id="46514"/>
    <lineage>
        <taxon>Eukaryota</taxon>
        <taxon>Metazoa</taxon>
        <taxon>Echinodermata</taxon>
        <taxon>Eleutherozoa</taxon>
        <taxon>Asterozoa</taxon>
        <taxon>Asteroidea</taxon>
        <taxon>Valvatacea</taxon>
        <taxon>Valvatida</taxon>
        <taxon>Asterinidae</taxon>
        <taxon>Patiria</taxon>
    </lineage>
</organism>
<comment type="subcellular location">
    <subcellularLocation>
        <location evidence="1">Membrane</location>
        <topology evidence="1">Multi-pass membrane protein</topology>
    </subcellularLocation>
</comment>
<dbReference type="InterPro" id="IPR001734">
    <property type="entry name" value="Na/solute_symporter"/>
</dbReference>
<proteinExistence type="inferred from homology"/>
<dbReference type="PROSITE" id="PS50283">
    <property type="entry name" value="NA_SOLUT_SYMP_3"/>
    <property type="match status" value="1"/>
</dbReference>
<comment type="similarity">
    <text evidence="2 6">Belongs to the sodium:solute symporter (SSF) (TC 2.A.21) family.</text>
</comment>
<feature type="transmembrane region" description="Helical" evidence="7">
    <location>
        <begin position="636"/>
        <end position="658"/>
    </location>
</feature>
<feature type="transmembrane region" description="Helical" evidence="7">
    <location>
        <begin position="158"/>
        <end position="176"/>
    </location>
</feature>
<evidence type="ECO:0000256" key="1">
    <source>
        <dbReference type="ARBA" id="ARBA00004141"/>
    </source>
</evidence>
<dbReference type="OrthoDB" id="439003at2759"/>
<dbReference type="InterPro" id="IPR038377">
    <property type="entry name" value="Na/Glc_symporter_sf"/>
</dbReference>
<feature type="transmembrane region" description="Helical" evidence="7">
    <location>
        <begin position="296"/>
        <end position="316"/>
    </location>
</feature>
<feature type="transmembrane region" description="Helical" evidence="7">
    <location>
        <begin position="125"/>
        <end position="146"/>
    </location>
</feature>
<dbReference type="GeneID" id="119745475"/>
<feature type="transmembrane region" description="Helical" evidence="7">
    <location>
        <begin position="469"/>
        <end position="489"/>
    </location>
</feature>
<dbReference type="AlphaFoldDB" id="A0A914BQJ8"/>
<feature type="transmembrane region" description="Helical" evidence="7">
    <location>
        <begin position="360"/>
        <end position="387"/>
    </location>
</feature>
<keyword evidence="5 7" id="KW-0472">Membrane</keyword>
<feature type="transmembrane region" description="Helical" evidence="7">
    <location>
        <begin position="49"/>
        <end position="67"/>
    </location>
</feature>
<keyword evidence="3 7" id="KW-0812">Transmembrane</keyword>
<evidence type="ECO:0000256" key="3">
    <source>
        <dbReference type="ARBA" id="ARBA00022692"/>
    </source>
</evidence>
<keyword evidence="9" id="KW-1185">Reference proteome</keyword>
<evidence type="ECO:0000256" key="5">
    <source>
        <dbReference type="ARBA" id="ARBA00023136"/>
    </source>
</evidence>
<dbReference type="EnsemblMetazoa" id="XM_038221839.1">
    <property type="protein sequence ID" value="XP_038077767.1"/>
    <property type="gene ID" value="LOC119745475"/>
</dbReference>
<evidence type="ECO:0000256" key="4">
    <source>
        <dbReference type="ARBA" id="ARBA00022989"/>
    </source>
</evidence>
<feature type="transmembrane region" description="Helical" evidence="7">
    <location>
        <begin position="256"/>
        <end position="275"/>
    </location>
</feature>
<evidence type="ECO:0000313" key="8">
    <source>
        <dbReference type="EnsemblMetazoa" id="XP_038077767.1"/>
    </source>
</evidence>
<name>A0A914BQJ8_PATMI</name>
<evidence type="ECO:0000313" key="9">
    <source>
        <dbReference type="Proteomes" id="UP000887568"/>
    </source>
</evidence>
<evidence type="ECO:0000256" key="6">
    <source>
        <dbReference type="RuleBase" id="RU362091"/>
    </source>
</evidence>